<comment type="caution">
    <text evidence="2">The sequence shown here is derived from an EMBL/GenBank/DDBJ whole genome shotgun (WGS) entry which is preliminary data.</text>
</comment>
<dbReference type="EMBL" id="BJZI01000008">
    <property type="protein sequence ID" value="GEO66334.1"/>
    <property type="molecule type" value="Genomic_DNA"/>
</dbReference>
<name>A0ABQ0WNG6_9LACO</name>
<organism evidence="2 3">
    <name type="scientific">Levilactobacillus spicheri</name>
    <dbReference type="NCBI Taxonomy" id="216463"/>
    <lineage>
        <taxon>Bacteria</taxon>
        <taxon>Bacillati</taxon>
        <taxon>Bacillota</taxon>
        <taxon>Bacilli</taxon>
        <taxon>Lactobacillales</taxon>
        <taxon>Lactobacillaceae</taxon>
        <taxon>Levilactobacillus</taxon>
    </lineage>
</organism>
<accession>A0ABQ0WNG6</accession>
<evidence type="ECO:0000313" key="2">
    <source>
        <dbReference type="EMBL" id="GEO66334.1"/>
    </source>
</evidence>
<proteinExistence type="predicted"/>
<reference evidence="2 3" key="1">
    <citation type="submission" date="2019-07" db="EMBL/GenBank/DDBJ databases">
        <title>Whole genome shotgun sequence of Lactobacillus spicheri NBRC 107155.</title>
        <authorList>
            <person name="Hosoyama A."/>
            <person name="Uohara A."/>
            <person name="Ohji S."/>
            <person name="Ichikawa N."/>
        </authorList>
    </citation>
    <scope>NUCLEOTIDE SEQUENCE [LARGE SCALE GENOMIC DNA]</scope>
    <source>
        <strain evidence="2 3">NBRC 107155</strain>
    </source>
</reference>
<feature type="region of interest" description="Disordered" evidence="1">
    <location>
        <begin position="1"/>
        <end position="22"/>
    </location>
</feature>
<dbReference type="Proteomes" id="UP000321691">
    <property type="component" value="Unassembled WGS sequence"/>
</dbReference>
<protein>
    <submittedName>
        <fullName evidence="2">Uncharacterized protein</fullName>
    </submittedName>
</protein>
<evidence type="ECO:0000313" key="3">
    <source>
        <dbReference type="Proteomes" id="UP000321691"/>
    </source>
</evidence>
<evidence type="ECO:0000256" key="1">
    <source>
        <dbReference type="SAM" id="MobiDB-lite"/>
    </source>
</evidence>
<sequence>MGRNHEATVQAGDPFYGGQRVLDGPQFDPVPETFHQDLGFVSDLGGFLVK</sequence>
<gene>
    <name evidence="2" type="ORF">LSP04_07530</name>
</gene>
<keyword evidence="3" id="KW-1185">Reference proteome</keyword>